<dbReference type="RefSeq" id="WP_376870686.1">
    <property type="nucleotide sequence ID" value="NZ_JBHUHP010000001.1"/>
</dbReference>
<protein>
    <recommendedName>
        <fullName evidence="3">Excreted virulence factor EspC (Type VII ESX diderm)</fullName>
    </recommendedName>
</protein>
<evidence type="ECO:0008006" key="3">
    <source>
        <dbReference type="Google" id="ProtNLM"/>
    </source>
</evidence>
<proteinExistence type="predicted"/>
<organism evidence="1 2">
    <name type="scientific">Blastococcus deserti</name>
    <dbReference type="NCBI Taxonomy" id="2259033"/>
    <lineage>
        <taxon>Bacteria</taxon>
        <taxon>Bacillati</taxon>
        <taxon>Actinomycetota</taxon>
        <taxon>Actinomycetes</taxon>
        <taxon>Geodermatophilales</taxon>
        <taxon>Geodermatophilaceae</taxon>
        <taxon>Blastococcus</taxon>
    </lineage>
</organism>
<reference evidence="2" key="1">
    <citation type="journal article" date="2019" name="Int. J. Syst. Evol. Microbiol.">
        <title>The Global Catalogue of Microorganisms (GCM) 10K type strain sequencing project: providing services to taxonomists for standard genome sequencing and annotation.</title>
        <authorList>
            <consortium name="The Broad Institute Genomics Platform"/>
            <consortium name="The Broad Institute Genome Sequencing Center for Infectious Disease"/>
            <person name="Wu L."/>
            <person name="Ma J."/>
        </authorList>
    </citation>
    <scope>NUCLEOTIDE SEQUENCE [LARGE SCALE GENOMIC DNA]</scope>
    <source>
        <strain evidence="2">JCM 3338</strain>
    </source>
</reference>
<sequence length="94" mass="9580">MSIEMPAAEVHDLAGTLRGAAGKAEEIGARLDRAGNVGDALQPAVEGFLEGQRTAGRALSGELAWLGATVAAVADSWLALDRGLLASRGRIGAR</sequence>
<dbReference type="EMBL" id="JBHUHP010000001">
    <property type="protein sequence ID" value="MFD2090150.1"/>
    <property type="molecule type" value="Genomic_DNA"/>
</dbReference>
<accession>A0ABW4X440</accession>
<comment type="caution">
    <text evidence="1">The sequence shown here is derived from an EMBL/GenBank/DDBJ whole genome shotgun (WGS) entry which is preliminary data.</text>
</comment>
<evidence type="ECO:0000313" key="2">
    <source>
        <dbReference type="Proteomes" id="UP001597402"/>
    </source>
</evidence>
<evidence type="ECO:0000313" key="1">
    <source>
        <dbReference type="EMBL" id="MFD2090150.1"/>
    </source>
</evidence>
<dbReference type="Proteomes" id="UP001597402">
    <property type="component" value="Unassembled WGS sequence"/>
</dbReference>
<name>A0ABW4X440_9ACTN</name>
<keyword evidence="2" id="KW-1185">Reference proteome</keyword>
<gene>
    <name evidence="1" type="ORF">ACFSHS_01035</name>
</gene>